<name>A0A6A6T036_9PLEO</name>
<dbReference type="PANTHER" id="PTHR31490:SF35">
    <property type="entry name" value="ENDO-1,4-BETA-XYLANASE"/>
    <property type="match status" value="1"/>
</dbReference>
<dbReference type="GO" id="GO:0031176">
    <property type="term" value="F:endo-1,4-beta-xylanase activity"/>
    <property type="evidence" value="ECO:0007669"/>
    <property type="project" value="UniProtKB-EC"/>
</dbReference>
<dbReference type="InterPro" id="IPR001000">
    <property type="entry name" value="GH10_dom"/>
</dbReference>
<dbReference type="EMBL" id="MU004399">
    <property type="protein sequence ID" value="KAF2652531.1"/>
    <property type="molecule type" value="Genomic_DNA"/>
</dbReference>
<accession>A0A6A6T036</accession>
<evidence type="ECO:0000256" key="9">
    <source>
        <dbReference type="ARBA" id="ARBA00023326"/>
    </source>
</evidence>
<keyword evidence="6" id="KW-0858">Xylan degradation</keyword>
<comment type="pathway">
    <text evidence="3">Glycan degradation; xylan degradation.</text>
</comment>
<dbReference type="Gene3D" id="3.20.20.80">
    <property type="entry name" value="Glycosidases"/>
    <property type="match status" value="1"/>
</dbReference>
<keyword evidence="9 10" id="KW-0624">Polysaccharide degradation</keyword>
<evidence type="ECO:0000256" key="8">
    <source>
        <dbReference type="ARBA" id="ARBA00023277"/>
    </source>
</evidence>
<evidence type="ECO:0000313" key="12">
    <source>
        <dbReference type="EMBL" id="KAF2652531.1"/>
    </source>
</evidence>
<evidence type="ECO:0000256" key="5">
    <source>
        <dbReference type="ARBA" id="ARBA00022525"/>
    </source>
</evidence>
<evidence type="ECO:0000256" key="10">
    <source>
        <dbReference type="RuleBase" id="RU361174"/>
    </source>
</evidence>
<dbReference type="GO" id="GO:0005576">
    <property type="term" value="C:extracellular region"/>
    <property type="evidence" value="ECO:0007669"/>
    <property type="project" value="UniProtKB-SubCell"/>
</dbReference>
<dbReference type="Pfam" id="PF00331">
    <property type="entry name" value="Glyco_hydro_10"/>
    <property type="match status" value="1"/>
</dbReference>
<dbReference type="AlphaFoldDB" id="A0A6A6T036"/>
<keyword evidence="10" id="KW-0326">Glycosidase</keyword>
<dbReference type="OrthoDB" id="3055998at2759"/>
<dbReference type="SMART" id="SM00633">
    <property type="entry name" value="Glyco_10"/>
    <property type="match status" value="1"/>
</dbReference>
<comment type="catalytic activity">
    <reaction evidence="1 10">
        <text>Endohydrolysis of (1-&gt;4)-beta-D-xylosidic linkages in xylans.</text>
        <dbReference type="EC" id="3.2.1.8"/>
    </reaction>
</comment>
<dbReference type="PROSITE" id="PS51760">
    <property type="entry name" value="GH10_2"/>
    <property type="match status" value="1"/>
</dbReference>
<keyword evidence="13" id="KW-1185">Reference proteome</keyword>
<evidence type="ECO:0000313" key="13">
    <source>
        <dbReference type="Proteomes" id="UP000799324"/>
    </source>
</evidence>
<feature type="domain" description="GH10" evidence="11">
    <location>
        <begin position="1"/>
        <end position="207"/>
    </location>
</feature>
<dbReference type="SUPFAM" id="SSF51445">
    <property type="entry name" value="(Trans)glycosidases"/>
    <property type="match status" value="1"/>
</dbReference>
<dbReference type="Proteomes" id="UP000799324">
    <property type="component" value="Unassembled WGS sequence"/>
</dbReference>
<dbReference type="GO" id="GO:0045493">
    <property type="term" value="P:xylan catabolic process"/>
    <property type="evidence" value="ECO:0007669"/>
    <property type="project" value="UniProtKB-KW"/>
</dbReference>
<dbReference type="InterPro" id="IPR044846">
    <property type="entry name" value="GH10"/>
</dbReference>
<evidence type="ECO:0000259" key="11">
    <source>
        <dbReference type="PROSITE" id="PS51760"/>
    </source>
</evidence>
<keyword evidence="7 10" id="KW-0378">Hydrolase</keyword>
<evidence type="ECO:0000256" key="1">
    <source>
        <dbReference type="ARBA" id="ARBA00000681"/>
    </source>
</evidence>
<comment type="similarity">
    <text evidence="4 10">Belongs to the glycosyl hydrolase 10 (cellulase F) family.</text>
</comment>
<keyword evidence="8 10" id="KW-0119">Carbohydrate metabolism</keyword>
<sequence>MWQGVLRKRDRHHRYCLPCTTQQHCRLREEHARNAIKWDTIEATPGTFSYSKSDVIRDLAQKNGQKLRCHTLVWYTQLLNWVSNGGFDDATLIDILECHLTNEVTHYKGDCLHCDVVNEVLNEDGTHRDNVFYKMVGESYIPIASATTAAADPDAKLHHNEYNIENIGAKSTAAQNIVRLIQSYGAKIDGVGMQAHFIVGSSPSQVA</sequence>
<evidence type="ECO:0000256" key="3">
    <source>
        <dbReference type="ARBA" id="ARBA00004851"/>
    </source>
</evidence>
<proteinExistence type="inferred from homology"/>
<evidence type="ECO:0000256" key="2">
    <source>
        <dbReference type="ARBA" id="ARBA00004613"/>
    </source>
</evidence>
<comment type="subcellular location">
    <subcellularLocation>
        <location evidence="2">Secreted</location>
    </subcellularLocation>
</comment>
<keyword evidence="5" id="KW-0964">Secreted</keyword>
<evidence type="ECO:0000256" key="4">
    <source>
        <dbReference type="ARBA" id="ARBA00007495"/>
    </source>
</evidence>
<reference evidence="12" key="1">
    <citation type="journal article" date="2020" name="Stud. Mycol.">
        <title>101 Dothideomycetes genomes: a test case for predicting lifestyles and emergence of pathogens.</title>
        <authorList>
            <person name="Haridas S."/>
            <person name="Albert R."/>
            <person name="Binder M."/>
            <person name="Bloem J."/>
            <person name="Labutti K."/>
            <person name="Salamov A."/>
            <person name="Andreopoulos B."/>
            <person name="Baker S."/>
            <person name="Barry K."/>
            <person name="Bills G."/>
            <person name="Bluhm B."/>
            <person name="Cannon C."/>
            <person name="Castanera R."/>
            <person name="Culley D."/>
            <person name="Daum C."/>
            <person name="Ezra D."/>
            <person name="Gonzalez J."/>
            <person name="Henrissat B."/>
            <person name="Kuo A."/>
            <person name="Liang C."/>
            <person name="Lipzen A."/>
            <person name="Lutzoni F."/>
            <person name="Magnuson J."/>
            <person name="Mondo S."/>
            <person name="Nolan M."/>
            <person name="Ohm R."/>
            <person name="Pangilinan J."/>
            <person name="Park H.-J."/>
            <person name="Ramirez L."/>
            <person name="Alfaro M."/>
            <person name="Sun H."/>
            <person name="Tritt A."/>
            <person name="Yoshinaga Y."/>
            <person name="Zwiers L.-H."/>
            <person name="Turgeon B."/>
            <person name="Goodwin S."/>
            <person name="Spatafora J."/>
            <person name="Crous P."/>
            <person name="Grigoriev I."/>
        </authorList>
    </citation>
    <scope>NUCLEOTIDE SEQUENCE</scope>
    <source>
        <strain evidence="12">CBS 122681</strain>
    </source>
</reference>
<dbReference type="InterPro" id="IPR017853">
    <property type="entry name" value="GH"/>
</dbReference>
<evidence type="ECO:0000256" key="7">
    <source>
        <dbReference type="ARBA" id="ARBA00022801"/>
    </source>
</evidence>
<organism evidence="12 13">
    <name type="scientific">Lophiostoma macrostomum CBS 122681</name>
    <dbReference type="NCBI Taxonomy" id="1314788"/>
    <lineage>
        <taxon>Eukaryota</taxon>
        <taxon>Fungi</taxon>
        <taxon>Dikarya</taxon>
        <taxon>Ascomycota</taxon>
        <taxon>Pezizomycotina</taxon>
        <taxon>Dothideomycetes</taxon>
        <taxon>Pleosporomycetidae</taxon>
        <taxon>Pleosporales</taxon>
        <taxon>Lophiostomataceae</taxon>
        <taxon>Lophiostoma</taxon>
    </lineage>
</organism>
<gene>
    <name evidence="12" type="ORF">K491DRAFT_695484</name>
</gene>
<dbReference type="PRINTS" id="PR00134">
    <property type="entry name" value="GLHYDRLASE10"/>
</dbReference>
<evidence type="ECO:0000256" key="6">
    <source>
        <dbReference type="ARBA" id="ARBA00022651"/>
    </source>
</evidence>
<dbReference type="PANTHER" id="PTHR31490">
    <property type="entry name" value="GLYCOSYL HYDROLASE"/>
    <property type="match status" value="1"/>
</dbReference>
<dbReference type="EC" id="3.2.1.8" evidence="10"/>
<protein>
    <recommendedName>
        <fullName evidence="10">Beta-xylanase</fullName>
        <ecNumber evidence="10">3.2.1.8</ecNumber>
    </recommendedName>
</protein>